<feature type="domain" description="DUF6533" evidence="3">
    <location>
        <begin position="129"/>
        <end position="165"/>
    </location>
</feature>
<name>A0A8H6S881_MYCCL</name>
<reference evidence="4" key="1">
    <citation type="submission" date="2020-05" db="EMBL/GenBank/DDBJ databases">
        <title>Mycena genomes resolve the evolution of fungal bioluminescence.</title>
        <authorList>
            <person name="Tsai I.J."/>
        </authorList>
    </citation>
    <scope>NUCLEOTIDE SEQUENCE</scope>
    <source>
        <strain evidence="4">110903Hualien_Pintung</strain>
    </source>
</reference>
<dbReference type="EMBL" id="JACAZE010000019">
    <property type="protein sequence ID" value="KAF7294202.1"/>
    <property type="molecule type" value="Genomic_DNA"/>
</dbReference>
<proteinExistence type="predicted"/>
<keyword evidence="4" id="KW-0808">Transferase</keyword>
<evidence type="ECO:0000259" key="3">
    <source>
        <dbReference type="Pfam" id="PF20151"/>
    </source>
</evidence>
<feature type="transmembrane region" description="Helical" evidence="2">
    <location>
        <begin position="204"/>
        <end position="222"/>
    </location>
</feature>
<dbReference type="InterPro" id="IPR045340">
    <property type="entry name" value="DUF6533"/>
</dbReference>
<evidence type="ECO:0000313" key="5">
    <source>
        <dbReference type="Proteomes" id="UP000613580"/>
    </source>
</evidence>
<keyword evidence="2" id="KW-0472">Membrane</keyword>
<dbReference type="Proteomes" id="UP000613580">
    <property type="component" value="Unassembled WGS sequence"/>
</dbReference>
<gene>
    <name evidence="4" type="ORF">HMN09_01148600</name>
</gene>
<evidence type="ECO:0000313" key="4">
    <source>
        <dbReference type="EMBL" id="KAF7294202.1"/>
    </source>
</evidence>
<comment type="caution">
    <text evidence="4">The sequence shown here is derived from an EMBL/GenBank/DDBJ whole genome shotgun (WGS) entry which is preliminary data.</text>
</comment>
<dbReference type="OrthoDB" id="2982596at2759"/>
<feature type="region of interest" description="Disordered" evidence="1">
    <location>
        <begin position="439"/>
        <end position="487"/>
    </location>
</feature>
<sequence>MKIFVYMHREASASTRREVASTSPSRKIFNVPALVCASPRSPVAPSLFAHRAILNEGDQRSRISKIAAITTSSDSRVEPRLCLGAASAALLSPSRSQAAATGMARDPAEADAELQALLVLLGDARLNTYLAVAGLTVVVYEHIASLGDEVELVWKAPLSWSNIFYVDLVQLRYFTLIIIRYVAQTSAVSPIPRGPTSHSHLLSCAVFAFVRFPVSIALLVAVTCSSKYLRCLKYVGWGQLTASTVVVLTADLVLAARVWILYHRSRWMLVFLLSVVALEAISMLALGWIAVLPQNKFVHVGAILPGCYPTTPPRLLTYYAIPPGAVALLMFLLTLYQYTTSIAAIGSARTPLLTLFLRDGTYWFAIAFVLCLVEVVIWSKARPSLAQIVAIPATGGLEVVAARVLLNLKRAVAQSSSYAIPTGTLTGLTGVVSSVPPFGESGRIPRRQGPVPSSRALATGSDTVHVDPAGPKPASSAENQDAEHPDV</sequence>
<keyword evidence="2" id="KW-1133">Transmembrane helix</keyword>
<dbReference type="Pfam" id="PF20151">
    <property type="entry name" value="DUF6533"/>
    <property type="match status" value="1"/>
</dbReference>
<feature type="transmembrane region" description="Helical" evidence="2">
    <location>
        <begin position="318"/>
        <end position="339"/>
    </location>
</feature>
<evidence type="ECO:0000256" key="1">
    <source>
        <dbReference type="SAM" id="MobiDB-lite"/>
    </source>
</evidence>
<accession>A0A8H6S881</accession>
<dbReference type="GO" id="GO:0016740">
    <property type="term" value="F:transferase activity"/>
    <property type="evidence" value="ECO:0007669"/>
    <property type="project" value="UniProtKB-KW"/>
</dbReference>
<feature type="transmembrane region" description="Helical" evidence="2">
    <location>
        <begin position="267"/>
        <end position="291"/>
    </location>
</feature>
<dbReference type="AlphaFoldDB" id="A0A8H6S881"/>
<protein>
    <submittedName>
        <fullName evidence="4">Ribosomal-protein-alanine acetyltransferase</fullName>
    </submittedName>
</protein>
<feature type="transmembrane region" description="Helical" evidence="2">
    <location>
        <begin position="385"/>
        <end position="406"/>
    </location>
</feature>
<keyword evidence="5" id="KW-1185">Reference proteome</keyword>
<keyword evidence="2" id="KW-0812">Transmembrane</keyword>
<organism evidence="4 5">
    <name type="scientific">Mycena chlorophos</name>
    <name type="common">Agaric fungus</name>
    <name type="synonym">Agaricus chlorophos</name>
    <dbReference type="NCBI Taxonomy" id="658473"/>
    <lineage>
        <taxon>Eukaryota</taxon>
        <taxon>Fungi</taxon>
        <taxon>Dikarya</taxon>
        <taxon>Basidiomycota</taxon>
        <taxon>Agaricomycotina</taxon>
        <taxon>Agaricomycetes</taxon>
        <taxon>Agaricomycetidae</taxon>
        <taxon>Agaricales</taxon>
        <taxon>Marasmiineae</taxon>
        <taxon>Mycenaceae</taxon>
        <taxon>Mycena</taxon>
    </lineage>
</organism>
<feature type="transmembrane region" description="Helical" evidence="2">
    <location>
        <begin position="234"/>
        <end position="255"/>
    </location>
</feature>
<feature type="transmembrane region" description="Helical" evidence="2">
    <location>
        <begin position="360"/>
        <end position="379"/>
    </location>
</feature>
<evidence type="ECO:0000256" key="2">
    <source>
        <dbReference type="SAM" id="Phobius"/>
    </source>
</evidence>